<evidence type="ECO:0000256" key="1">
    <source>
        <dbReference type="SAM" id="MobiDB-lite"/>
    </source>
</evidence>
<feature type="region of interest" description="Disordered" evidence="1">
    <location>
        <begin position="1"/>
        <end position="26"/>
    </location>
</feature>
<dbReference type="EnsemblPlants" id="OGLUM07G00180.1">
    <property type="protein sequence ID" value="OGLUM07G00180.1"/>
    <property type="gene ID" value="OGLUM07G00180"/>
</dbReference>
<protein>
    <submittedName>
        <fullName evidence="2">Uncharacterized protein</fullName>
    </submittedName>
</protein>
<evidence type="ECO:0000313" key="3">
    <source>
        <dbReference type="Proteomes" id="UP000026961"/>
    </source>
</evidence>
<dbReference type="Gramene" id="OGLUM07G00180.1">
    <property type="protein sequence ID" value="OGLUM07G00180.1"/>
    <property type="gene ID" value="OGLUM07G00180"/>
</dbReference>
<dbReference type="HOGENOM" id="CLU_2926408_0_0_1"/>
<dbReference type="AlphaFoldDB" id="A0A0E0AEX2"/>
<evidence type="ECO:0000313" key="2">
    <source>
        <dbReference type="EnsemblPlants" id="OGLUM07G00180.1"/>
    </source>
</evidence>
<proteinExistence type="predicted"/>
<keyword evidence="3" id="KW-1185">Reference proteome</keyword>
<sequence>MASATPDRRPSTGRLPILPSTRLPHHPVTSALTQAASTTPLVDLLVESNLWELGQGTTLSQ</sequence>
<accession>A0A0E0AEX2</accession>
<reference evidence="2" key="2">
    <citation type="submission" date="2018-05" db="EMBL/GenBank/DDBJ databases">
        <title>OgluRS3 (Oryza glumaepatula Reference Sequence Version 3).</title>
        <authorList>
            <person name="Zhang J."/>
            <person name="Kudrna D."/>
            <person name="Lee S."/>
            <person name="Talag J."/>
            <person name="Welchert J."/>
            <person name="Wing R.A."/>
        </authorList>
    </citation>
    <scope>NUCLEOTIDE SEQUENCE [LARGE SCALE GENOMIC DNA]</scope>
</reference>
<organism evidence="2">
    <name type="scientific">Oryza glumipatula</name>
    <dbReference type="NCBI Taxonomy" id="40148"/>
    <lineage>
        <taxon>Eukaryota</taxon>
        <taxon>Viridiplantae</taxon>
        <taxon>Streptophyta</taxon>
        <taxon>Embryophyta</taxon>
        <taxon>Tracheophyta</taxon>
        <taxon>Spermatophyta</taxon>
        <taxon>Magnoliopsida</taxon>
        <taxon>Liliopsida</taxon>
        <taxon>Poales</taxon>
        <taxon>Poaceae</taxon>
        <taxon>BOP clade</taxon>
        <taxon>Oryzoideae</taxon>
        <taxon>Oryzeae</taxon>
        <taxon>Oryzinae</taxon>
        <taxon>Oryza</taxon>
    </lineage>
</organism>
<name>A0A0E0AEX2_9ORYZ</name>
<feature type="compositionally biased region" description="Basic and acidic residues" evidence="1">
    <location>
        <begin position="1"/>
        <end position="10"/>
    </location>
</feature>
<reference evidence="2" key="1">
    <citation type="submission" date="2015-04" db="UniProtKB">
        <authorList>
            <consortium name="EnsemblPlants"/>
        </authorList>
    </citation>
    <scope>IDENTIFICATION</scope>
</reference>
<dbReference type="Proteomes" id="UP000026961">
    <property type="component" value="Chromosome 7"/>
</dbReference>